<name>A0A4Z2HGK9_9TELE</name>
<evidence type="ECO:0000313" key="2">
    <source>
        <dbReference type="EMBL" id="TNN63972.1"/>
    </source>
</evidence>
<proteinExistence type="predicted"/>
<comment type="caution">
    <text evidence="2">The sequence shown here is derived from an EMBL/GenBank/DDBJ whole genome shotgun (WGS) entry which is preliminary data.</text>
</comment>
<dbReference type="AlphaFoldDB" id="A0A4Z2HGK9"/>
<accession>A0A4Z2HGK9</accession>
<organism evidence="2 3">
    <name type="scientific">Liparis tanakae</name>
    <name type="common">Tanaka's snailfish</name>
    <dbReference type="NCBI Taxonomy" id="230148"/>
    <lineage>
        <taxon>Eukaryota</taxon>
        <taxon>Metazoa</taxon>
        <taxon>Chordata</taxon>
        <taxon>Craniata</taxon>
        <taxon>Vertebrata</taxon>
        <taxon>Euteleostomi</taxon>
        <taxon>Actinopterygii</taxon>
        <taxon>Neopterygii</taxon>
        <taxon>Teleostei</taxon>
        <taxon>Neoteleostei</taxon>
        <taxon>Acanthomorphata</taxon>
        <taxon>Eupercaria</taxon>
        <taxon>Perciformes</taxon>
        <taxon>Cottioidei</taxon>
        <taxon>Cottales</taxon>
        <taxon>Liparidae</taxon>
        <taxon>Liparis</taxon>
    </lineage>
</organism>
<evidence type="ECO:0000256" key="1">
    <source>
        <dbReference type="SAM" id="MobiDB-lite"/>
    </source>
</evidence>
<sequence length="130" mass="15163">MAYRLRGFVLDTSTTERAYPITAMQASGSFCRQPPTGWRPDGHMRGRRRSRYIHRHRRPTSRSDRTSKGTMEIGYVSERFPVADRQRLNSSSPLRRIRTSHKAEEQRREASEAMFYSPTMGKRRGFIPSV</sequence>
<dbReference type="EMBL" id="SRLO01000261">
    <property type="protein sequence ID" value="TNN63972.1"/>
    <property type="molecule type" value="Genomic_DNA"/>
</dbReference>
<protein>
    <submittedName>
        <fullName evidence="2">Uncharacterized protein</fullName>
    </submittedName>
</protein>
<reference evidence="2 3" key="1">
    <citation type="submission" date="2019-03" db="EMBL/GenBank/DDBJ databases">
        <title>First draft genome of Liparis tanakae, snailfish: a comprehensive survey of snailfish specific genes.</title>
        <authorList>
            <person name="Kim W."/>
            <person name="Song I."/>
            <person name="Jeong J.-H."/>
            <person name="Kim D."/>
            <person name="Kim S."/>
            <person name="Ryu S."/>
            <person name="Song J.Y."/>
            <person name="Lee S.K."/>
        </authorList>
    </citation>
    <scope>NUCLEOTIDE SEQUENCE [LARGE SCALE GENOMIC DNA]</scope>
    <source>
        <tissue evidence="2">Muscle</tissue>
    </source>
</reference>
<evidence type="ECO:0000313" key="3">
    <source>
        <dbReference type="Proteomes" id="UP000314294"/>
    </source>
</evidence>
<feature type="region of interest" description="Disordered" evidence="1">
    <location>
        <begin position="84"/>
        <end position="111"/>
    </location>
</feature>
<dbReference type="Proteomes" id="UP000314294">
    <property type="component" value="Unassembled WGS sequence"/>
</dbReference>
<feature type="compositionally biased region" description="Basic and acidic residues" evidence="1">
    <location>
        <begin position="101"/>
        <end position="111"/>
    </location>
</feature>
<keyword evidence="3" id="KW-1185">Reference proteome</keyword>
<gene>
    <name evidence="2" type="ORF">EYF80_025814</name>
</gene>